<feature type="region of interest" description="Disordered" evidence="4">
    <location>
        <begin position="859"/>
        <end position="884"/>
    </location>
</feature>
<feature type="region of interest" description="Disordered" evidence="4">
    <location>
        <begin position="1236"/>
        <end position="1255"/>
    </location>
</feature>
<feature type="domain" description="Ras-GAP" evidence="7">
    <location>
        <begin position="452"/>
        <end position="645"/>
    </location>
</feature>
<dbReference type="SUPFAM" id="SSF48350">
    <property type="entry name" value="GTPase activation domain, GAP"/>
    <property type="match status" value="1"/>
</dbReference>
<dbReference type="Gene3D" id="1.10.506.10">
    <property type="entry name" value="GTPase Activation - p120gap, domain 1"/>
    <property type="match status" value="2"/>
</dbReference>
<feature type="compositionally biased region" description="Polar residues" evidence="4">
    <location>
        <begin position="119"/>
        <end position="132"/>
    </location>
</feature>
<dbReference type="PROSITE" id="PS00509">
    <property type="entry name" value="RAS_GTPASE_ACTIV_1"/>
    <property type="match status" value="1"/>
</dbReference>
<feature type="coiled-coil region" evidence="3">
    <location>
        <begin position="1286"/>
        <end position="1426"/>
    </location>
</feature>
<feature type="region of interest" description="Disordered" evidence="4">
    <location>
        <begin position="1428"/>
        <end position="1461"/>
    </location>
</feature>
<accession>A0A2T7NMQ7</accession>
<evidence type="ECO:0000259" key="7">
    <source>
        <dbReference type="PROSITE" id="PS50018"/>
    </source>
</evidence>
<dbReference type="OrthoDB" id="5572587at2759"/>
<dbReference type="PANTHER" id="PTHR10194:SF60">
    <property type="entry name" value="RAS GTPASE-ACTIVATING PROTEIN RASKOL"/>
    <property type="match status" value="1"/>
</dbReference>
<dbReference type="InterPro" id="IPR011993">
    <property type="entry name" value="PH-like_dom_sf"/>
</dbReference>
<feature type="domain" description="PH" evidence="5">
    <location>
        <begin position="245"/>
        <end position="279"/>
    </location>
</feature>
<dbReference type="Pfam" id="PF25321">
    <property type="entry name" value="PH_RASGAP"/>
    <property type="match status" value="1"/>
</dbReference>
<dbReference type="CDD" id="cd04013">
    <property type="entry name" value="C2_SynGAP_like"/>
    <property type="match status" value="1"/>
</dbReference>
<dbReference type="InterPro" id="IPR008936">
    <property type="entry name" value="Rho_GTPase_activation_prot"/>
</dbReference>
<evidence type="ECO:0000313" key="8">
    <source>
        <dbReference type="EMBL" id="PVD22436.1"/>
    </source>
</evidence>
<dbReference type="PANTHER" id="PTHR10194">
    <property type="entry name" value="RAS GTPASE-ACTIVATING PROTEINS"/>
    <property type="match status" value="1"/>
</dbReference>
<keyword evidence="3" id="KW-0175">Coiled coil</keyword>
<evidence type="ECO:0000256" key="2">
    <source>
        <dbReference type="ARBA" id="ARBA00022553"/>
    </source>
</evidence>
<feature type="compositionally biased region" description="Low complexity" evidence="4">
    <location>
        <begin position="859"/>
        <end position="868"/>
    </location>
</feature>
<keyword evidence="9" id="KW-1185">Reference proteome</keyword>
<evidence type="ECO:0000256" key="4">
    <source>
        <dbReference type="SAM" id="MobiDB-lite"/>
    </source>
</evidence>
<dbReference type="SMART" id="SM00323">
    <property type="entry name" value="RasGAP"/>
    <property type="match status" value="1"/>
</dbReference>
<evidence type="ECO:0008006" key="10">
    <source>
        <dbReference type="Google" id="ProtNLM"/>
    </source>
</evidence>
<feature type="region of interest" description="Disordered" evidence="4">
    <location>
        <begin position="776"/>
        <end position="800"/>
    </location>
</feature>
<dbReference type="Pfam" id="PF00616">
    <property type="entry name" value="RasGAP"/>
    <property type="match status" value="1"/>
</dbReference>
<dbReference type="PROSITE" id="PS50004">
    <property type="entry name" value="C2"/>
    <property type="match status" value="1"/>
</dbReference>
<evidence type="ECO:0000313" key="9">
    <source>
        <dbReference type="Proteomes" id="UP000245119"/>
    </source>
</evidence>
<dbReference type="InterPro" id="IPR039360">
    <property type="entry name" value="Ras_GTPase"/>
</dbReference>
<evidence type="ECO:0000256" key="1">
    <source>
        <dbReference type="ARBA" id="ARBA00022468"/>
    </source>
</evidence>
<dbReference type="PROSITE" id="PS50018">
    <property type="entry name" value="RAS_GTPASE_ACTIV_2"/>
    <property type="match status" value="1"/>
</dbReference>
<evidence type="ECO:0000256" key="3">
    <source>
        <dbReference type="SAM" id="Coils"/>
    </source>
</evidence>
<evidence type="ECO:0000259" key="6">
    <source>
        <dbReference type="PROSITE" id="PS50004"/>
    </source>
</evidence>
<dbReference type="GO" id="GO:0005096">
    <property type="term" value="F:GTPase activator activity"/>
    <property type="evidence" value="ECO:0007669"/>
    <property type="project" value="UniProtKB-KW"/>
</dbReference>
<proteinExistence type="predicted"/>
<evidence type="ECO:0000259" key="5">
    <source>
        <dbReference type="PROSITE" id="PS50003"/>
    </source>
</evidence>
<dbReference type="InterPro" id="IPR057606">
    <property type="entry name" value="SynGAP1-like_PH"/>
</dbReference>
<protein>
    <recommendedName>
        <fullName evidence="10">Ras-GAP domain-containing protein</fullName>
    </recommendedName>
</protein>
<organism evidence="8 9">
    <name type="scientific">Pomacea canaliculata</name>
    <name type="common">Golden apple snail</name>
    <dbReference type="NCBI Taxonomy" id="400727"/>
    <lineage>
        <taxon>Eukaryota</taxon>
        <taxon>Metazoa</taxon>
        <taxon>Spiralia</taxon>
        <taxon>Lophotrochozoa</taxon>
        <taxon>Mollusca</taxon>
        <taxon>Gastropoda</taxon>
        <taxon>Caenogastropoda</taxon>
        <taxon>Architaenioglossa</taxon>
        <taxon>Ampullarioidea</taxon>
        <taxon>Ampullariidae</taxon>
        <taxon>Pomacea</taxon>
    </lineage>
</organism>
<dbReference type="InterPro" id="IPR023152">
    <property type="entry name" value="RasGAP_CS"/>
</dbReference>
<sequence length="1478" mass="165722">MVLGCVEETEEKESFADGHVPTITWDPCFCVLLEDMGKLTFHGSEEIAEERVCYKQRRRLRLDGGKEEFDKRWGYETLQSIRENALQHSRCHDRDADTHSIASAESFFKTRTLQVRNESLPDSSLEKVTSSPVGERRGSLPLVGAADDDNIMESSTSSTTSRLASFFSRKGFMSNLKRTKSVTKLDRKRSGSHVSENDTSLISSRIRTSRSHESLLSNPCAMQAVDLTSREAEVKAVHPSVLSQDHCFHVNTTHGSKYISCRTAEECDKWLSSLRRTIRPNQEQVRRTDSSLRLWIVEAKNVQPKKRYFCEILLDRKLYARTSSKLMADMLFWGEHFEFRDLPTVETITVNMYREADKKKKKDKNVLVCYISMAVTDISNRQFVEKWFSANSGTVGKAGKETKSDLPLIRMKVRHQTVNILPLDLYQDFIKYLKSEYQILCELLEPLMSVREKEDFATTLVHAMQRLDCAKAFLCQIVMSEIGRLDNEHLTFRGNSIATKAMEAYMKLVGERYLHDTLGEFVRTIVESEDDCEVDPTKVATITTLQCQQNNLVMYSNMAWVKIINSYCYFPNELREVFASFREHCRQHGKEDFSDNLISASIFLRFLCPAILSPSLLTLHRVKYPQERPARNLTLIAKTIQTLANFTKFGGKEEFMTFMNQFIETEETSMKTFLRKISSVETGNQFLQFDGYIDLGRELSLLHIMISDSLERAPEASMQKLCQLSTVLTTLSEALQDPSVGQSHPNRKSQIFYDNMPHGQTTIHSSTVHAVHTIHSAHSSSRTSSSIQGSHVTGYSDTSPTEALRDMLRQCGESEEDLHAFASRAVLRETESAPPSIQTGDDDEFSALYSSASMTSSMSSSTCGASMGQNDRSVGQNDRSEVSNVSVSSQQLVNHENVSESWTQIVSAADSINGDYIDLIPFMDEESQNSSIELEGPVNNGSQISISQLSTVASSGYQSFGYSQSNSPVDGNGQPEITREVTKSPVIHYPLQPLSFSNPLYRHQQLAQHHTSPMRLHHHHHAQPLPQATLMTIRTREDSSSSNSSGDEASTVKHYSPVKLDRTKSGSSVDQLRKLSQLSSSSGSSESLNERSSSQQDKVASSGSSNSVSGANEGPTIVRFALGPPGNSPARTHSSQRSEHGDSSNTLDTAPEIPPRPDRLLMRTNVLAGDGDSGIPPVPPPRAERASLNYDALPSEQRNLGMRPYQLSHSMDFGCLQHQHAEQLRRTATDSVIAKTSTPVHSGSGTLGSARPFSREDSFSSVQITQSQGSLNSRRLSPQSAVHMGISSVQRKLQEQERTKQEYESEVHTLRQQLVEAQLRLQSAEMRLMDHEVETHSLMQEWQSRLAESEQRIRQQQAEKDDQMKSIIERLVTIEEELRKEQAEMQKVVHEKQHVIEVQEQRIRTLDNANAKLLQALAELKEHASVTSIATTTPNRGSSTLDRRSSNNAAAATRNGMMAPMRQKFTASDLSGFKSSTC</sequence>
<dbReference type="Gene3D" id="2.30.29.30">
    <property type="entry name" value="Pleckstrin-homology domain (PH domain)/Phosphotyrosine-binding domain (PTB)"/>
    <property type="match status" value="1"/>
</dbReference>
<feature type="region of interest" description="Disordered" evidence="4">
    <location>
        <begin position="1034"/>
        <end position="1158"/>
    </location>
</feature>
<comment type="caution">
    <text evidence="8">The sequence shown here is derived from an EMBL/GenBank/DDBJ whole genome shotgun (WGS) entry which is preliminary data.</text>
</comment>
<keyword evidence="1" id="KW-0343">GTPase activation</keyword>
<gene>
    <name evidence="8" type="ORF">C0Q70_18248</name>
</gene>
<dbReference type="EMBL" id="PZQS01000011">
    <property type="protein sequence ID" value="PVD22436.1"/>
    <property type="molecule type" value="Genomic_DNA"/>
</dbReference>
<keyword evidence="2" id="KW-0597">Phosphoprotein</keyword>
<reference evidence="8 9" key="1">
    <citation type="submission" date="2018-04" db="EMBL/GenBank/DDBJ databases">
        <title>The genome of golden apple snail Pomacea canaliculata provides insight into stress tolerance and invasive adaptation.</title>
        <authorList>
            <person name="Liu C."/>
            <person name="Liu B."/>
            <person name="Ren Y."/>
            <person name="Zhang Y."/>
            <person name="Wang H."/>
            <person name="Li S."/>
            <person name="Jiang F."/>
            <person name="Yin L."/>
            <person name="Zhang G."/>
            <person name="Qian W."/>
            <person name="Fan W."/>
        </authorList>
    </citation>
    <scope>NUCLEOTIDE SEQUENCE [LARGE SCALE GENOMIC DNA]</scope>
    <source>
        <strain evidence="8">SZHN2017</strain>
        <tissue evidence="8">Muscle</tissue>
    </source>
</reference>
<dbReference type="STRING" id="400727.A0A2T7NMQ7"/>
<dbReference type="Pfam" id="PF12004">
    <property type="entry name" value="DAB2P_C"/>
    <property type="match status" value="1"/>
</dbReference>
<dbReference type="CDD" id="cd05136">
    <property type="entry name" value="RasGAP_DAB2IP"/>
    <property type="match status" value="1"/>
</dbReference>
<feature type="compositionally biased region" description="Low complexity" evidence="4">
    <location>
        <begin position="776"/>
        <end position="791"/>
    </location>
</feature>
<dbReference type="InterPro" id="IPR021887">
    <property type="entry name" value="DAB2P_C"/>
</dbReference>
<feature type="compositionally biased region" description="Polar residues" evidence="4">
    <location>
        <begin position="1428"/>
        <end position="1440"/>
    </location>
</feature>
<name>A0A2T7NMQ7_POMCA</name>
<dbReference type="SUPFAM" id="SSF50729">
    <property type="entry name" value="PH domain-like"/>
    <property type="match status" value="1"/>
</dbReference>
<feature type="region of interest" description="Disordered" evidence="4">
    <location>
        <begin position="119"/>
        <end position="142"/>
    </location>
</feature>
<dbReference type="PROSITE" id="PS50003">
    <property type="entry name" value="PH_DOMAIN"/>
    <property type="match status" value="1"/>
</dbReference>
<feature type="compositionally biased region" description="Low complexity" evidence="4">
    <location>
        <begin position="1074"/>
        <end position="1112"/>
    </location>
</feature>
<feature type="region of interest" description="Disordered" evidence="4">
    <location>
        <begin position="180"/>
        <end position="204"/>
    </location>
</feature>
<dbReference type="Proteomes" id="UP000245119">
    <property type="component" value="Linkage Group LG11"/>
</dbReference>
<dbReference type="InterPro" id="IPR000008">
    <property type="entry name" value="C2_dom"/>
</dbReference>
<dbReference type="InterPro" id="IPR001936">
    <property type="entry name" value="RasGAP_dom"/>
</dbReference>
<dbReference type="InterPro" id="IPR001849">
    <property type="entry name" value="PH_domain"/>
</dbReference>
<feature type="domain" description="C2" evidence="6">
    <location>
        <begin position="270"/>
        <end position="388"/>
    </location>
</feature>